<dbReference type="Proteomes" id="UP001228376">
    <property type="component" value="Unassembled WGS sequence"/>
</dbReference>
<dbReference type="Gene3D" id="3.40.630.30">
    <property type="match status" value="1"/>
</dbReference>
<organism evidence="2 3">
    <name type="scientific">Tigheibacillus jepli</name>
    <dbReference type="NCBI Taxonomy" id="3035914"/>
    <lineage>
        <taxon>Bacteria</taxon>
        <taxon>Bacillati</taxon>
        <taxon>Bacillota</taxon>
        <taxon>Bacilli</taxon>
        <taxon>Bacillales</taxon>
        <taxon>Bacillaceae</taxon>
        <taxon>Tigheibacillus</taxon>
    </lineage>
</organism>
<dbReference type="EMBL" id="JAROCA020000003">
    <property type="protein sequence ID" value="MDY0407087.1"/>
    <property type="molecule type" value="Genomic_DNA"/>
</dbReference>
<evidence type="ECO:0000313" key="2">
    <source>
        <dbReference type="EMBL" id="MDY0407087.1"/>
    </source>
</evidence>
<sequence>MNWYEKLNTYFPTVEMKSKAQLDALLSEKGDIYVKDEGPYHILMYAEFDTFIFIDFLLVSGASRGKGIGHQLMERLKVKNKPIILEVEPVNEVDQDTKRRLHFYKREGFRHAVPIVYYFQALVANDETQMEILYWAKDDVSEKTIYENMIKVYEQIHSYKAETFYGYAPKPVNQIIRFEEERQPRIHI</sequence>
<name>A0ABU5CL52_9BACI</name>
<protein>
    <submittedName>
        <fullName evidence="2">GNAT family N-acetyltransferase</fullName>
    </submittedName>
</protein>
<dbReference type="InterPro" id="IPR016181">
    <property type="entry name" value="Acyl_CoA_acyltransferase"/>
</dbReference>
<reference evidence="2 3" key="1">
    <citation type="submission" date="2023-10" db="EMBL/GenBank/DDBJ databases">
        <title>179-bfca-hs.</title>
        <authorList>
            <person name="Miliotis G."/>
            <person name="Sengupta P."/>
            <person name="Hameed A."/>
            <person name="Chuvochina M."/>
            <person name="Mcdonagh F."/>
            <person name="Simpson A.C."/>
            <person name="Singh N.K."/>
            <person name="Rekha P.D."/>
            <person name="Raman K."/>
            <person name="Hugenholtz P."/>
            <person name="Venkateswaran K."/>
        </authorList>
    </citation>
    <scope>NUCLEOTIDE SEQUENCE [LARGE SCALE GENOMIC DNA]</scope>
    <source>
        <strain evidence="2 3">179-BFC-A-HS</strain>
    </source>
</reference>
<evidence type="ECO:0000259" key="1">
    <source>
        <dbReference type="PROSITE" id="PS51186"/>
    </source>
</evidence>
<feature type="domain" description="N-acetyltransferase" evidence="1">
    <location>
        <begin position="1"/>
        <end position="135"/>
    </location>
</feature>
<keyword evidence="3" id="KW-1185">Reference proteome</keyword>
<dbReference type="SUPFAM" id="SSF55729">
    <property type="entry name" value="Acyl-CoA N-acyltransferases (Nat)"/>
    <property type="match status" value="1"/>
</dbReference>
<comment type="caution">
    <text evidence="2">The sequence shown here is derived from an EMBL/GenBank/DDBJ whole genome shotgun (WGS) entry which is preliminary data.</text>
</comment>
<accession>A0ABU5CL52</accession>
<evidence type="ECO:0000313" key="3">
    <source>
        <dbReference type="Proteomes" id="UP001228376"/>
    </source>
</evidence>
<dbReference type="Pfam" id="PF13508">
    <property type="entry name" value="Acetyltransf_7"/>
    <property type="match status" value="1"/>
</dbReference>
<dbReference type="RefSeq" id="WP_306067328.1">
    <property type="nucleotide sequence ID" value="NZ_JAROCA020000003.1"/>
</dbReference>
<proteinExistence type="predicted"/>
<dbReference type="InterPro" id="IPR000182">
    <property type="entry name" value="GNAT_dom"/>
</dbReference>
<dbReference type="PROSITE" id="PS51186">
    <property type="entry name" value="GNAT"/>
    <property type="match status" value="1"/>
</dbReference>
<gene>
    <name evidence="2" type="ORF">P5G51_018675</name>
</gene>